<proteinExistence type="predicted"/>
<dbReference type="SUPFAM" id="SSF53067">
    <property type="entry name" value="Actin-like ATPase domain"/>
    <property type="match status" value="1"/>
</dbReference>
<reference evidence="2 3" key="1">
    <citation type="submission" date="2023-06" db="EMBL/GenBank/DDBJ databases">
        <title>Roseiconus lacunae JC819 isolated from Gulf of Mannar region, Tamil Nadu.</title>
        <authorList>
            <person name="Pk S."/>
            <person name="Ch S."/>
            <person name="Ch V.R."/>
        </authorList>
    </citation>
    <scope>NUCLEOTIDE SEQUENCE [LARGE SCALE GENOMIC DNA]</scope>
    <source>
        <strain evidence="2 3">JC819</strain>
    </source>
</reference>
<feature type="compositionally biased region" description="Basic and acidic residues" evidence="1">
    <location>
        <begin position="461"/>
        <end position="471"/>
    </location>
</feature>
<organism evidence="2 3">
    <name type="scientific">Roseiconus lacunae</name>
    <dbReference type="NCBI Taxonomy" id="2605694"/>
    <lineage>
        <taxon>Bacteria</taxon>
        <taxon>Pseudomonadati</taxon>
        <taxon>Planctomycetota</taxon>
        <taxon>Planctomycetia</taxon>
        <taxon>Pirellulales</taxon>
        <taxon>Pirellulaceae</taxon>
        <taxon>Roseiconus</taxon>
    </lineage>
</organism>
<comment type="caution">
    <text evidence="2">The sequence shown here is derived from an EMBL/GenBank/DDBJ whole genome shotgun (WGS) entry which is preliminary data.</text>
</comment>
<dbReference type="RefSeq" id="WP_289163291.1">
    <property type="nucleotide sequence ID" value="NZ_JASZZN010000006.1"/>
</dbReference>
<sequence length="471" mass="52351">MNEAAIKTINDTSLSNGCIVRQRWSHWELRCGQSLVEIPTETSQASIAQALRALKETVRDVSARCVLALHSNECYGVDAAIPEGVDGRDRTAIRYELERLLPIDAEEFTCDYHVTGDRKQIFAIAIETRRWSVLVDALGAEGFEVVAIIPESLLITQSIITLPELQFPIRIGIVQSDGCFETIDVDADKLVIRWKSYSSVELWKRCSDFDSERDGGWVIVGRHQAMTTLANAKSISRPPSHLIGHAAQLACEGKLAPSLNLRCGDLAPEDSLHAIRTPLRWLGLSAVICLLAVWAGSWYRGSRYERELAAIDQQQRQAFKDAFPRQRVPVLLMRTVRNEHARAIGSRGIQSVNLPISAAAVLRDLFDSLERAGERDARFRVLEMQINDGECSLTVRAASAIQIGILASEMENVGFQVTPPASEQIPPNQQEPIETYQSTLKAEWISPANRVDNLQATTNRSSDRERSGGDR</sequence>
<dbReference type="Gene3D" id="3.30.420.380">
    <property type="match status" value="1"/>
</dbReference>
<evidence type="ECO:0000256" key="1">
    <source>
        <dbReference type="SAM" id="MobiDB-lite"/>
    </source>
</evidence>
<dbReference type="InterPro" id="IPR007812">
    <property type="entry name" value="T2SS_protein-GspL"/>
</dbReference>
<name>A0ABT7PH04_9BACT</name>
<gene>
    <name evidence="2" type="primary">gspL</name>
    <name evidence="2" type="ORF">QTN89_10050</name>
</gene>
<accession>A0ABT7PH04</accession>
<dbReference type="Proteomes" id="UP001239462">
    <property type="component" value="Unassembled WGS sequence"/>
</dbReference>
<evidence type="ECO:0000313" key="2">
    <source>
        <dbReference type="EMBL" id="MDM4015772.1"/>
    </source>
</evidence>
<dbReference type="EMBL" id="JASZZN010000006">
    <property type="protein sequence ID" value="MDM4015772.1"/>
    <property type="molecule type" value="Genomic_DNA"/>
</dbReference>
<dbReference type="InterPro" id="IPR043129">
    <property type="entry name" value="ATPase_NBD"/>
</dbReference>
<protein>
    <submittedName>
        <fullName evidence="2">Type II secretion system protein GspL</fullName>
    </submittedName>
</protein>
<dbReference type="NCBIfam" id="TIGR01709">
    <property type="entry name" value="typeII_sec_gspL"/>
    <property type="match status" value="1"/>
</dbReference>
<feature type="region of interest" description="Disordered" evidence="1">
    <location>
        <begin position="447"/>
        <end position="471"/>
    </location>
</feature>
<keyword evidence="3" id="KW-1185">Reference proteome</keyword>
<evidence type="ECO:0000313" key="3">
    <source>
        <dbReference type="Proteomes" id="UP001239462"/>
    </source>
</evidence>